<evidence type="ECO:0000259" key="2">
    <source>
        <dbReference type="Pfam" id="PF01593"/>
    </source>
</evidence>
<name>A0A5N1IH20_9BACT</name>
<dbReference type="GO" id="GO:0008767">
    <property type="term" value="F:UDP-galactopyranose mutase activity"/>
    <property type="evidence" value="ECO:0007669"/>
    <property type="project" value="TreeGrafter"/>
</dbReference>
<dbReference type="Pfam" id="PF13450">
    <property type="entry name" value="NAD_binding_8"/>
    <property type="match status" value="1"/>
</dbReference>
<feature type="compositionally biased region" description="Polar residues" evidence="1">
    <location>
        <begin position="528"/>
        <end position="537"/>
    </location>
</feature>
<dbReference type="NCBIfam" id="NF005546">
    <property type="entry name" value="PRK07208.1-2"/>
    <property type="match status" value="1"/>
</dbReference>
<dbReference type="GO" id="GO:0005829">
    <property type="term" value="C:cytosol"/>
    <property type="evidence" value="ECO:0007669"/>
    <property type="project" value="TreeGrafter"/>
</dbReference>
<sequence>MSIEAKRKAIIIGAGPAGLTAALELLRTTDVIPVILEAGTDTGGISKTVNYKGNRIDIGGHRFFSKSDTVLKWWLDILPLSPAAAASEPIELTYHNSHSFLHPDKKGKTSADEKEQMLVRPRKSRIYFNRKFINYPVTLSGDTISKLGYWWTCKVGIDYAKSLVSPIKPEKSLEDFYINRFGAYLYRTFFQAYTEKIWGVPCNKISPEWGKQRVKGLSILQAVWHIIRSMMPAAEGIAQKKTETSLIEKFLYPALGPGQLWEKVAELIKEKGGTILYNQEVRQLHFAGEKVVGVTAYDPESQTQQRHEGDFVISTMPVKDLVAAFDFKVPSPVFEISQQLLYRDFITVGLLLKDLKIKDAHQNRITDNWIYLQEPSIRAGRLQVFNNWSPYMVQNPENSWIGVEYFCYEGDDLWQMPDEKLKAFAAAELASVDIIDSSQVLDATVIRVKKAYPAYFGAYARFEELRNYLDRIENLFLIGRNGMHKYNNQDHSMLTAMAAVQNIKDGRSDKANIWEINTEQEYHEEKGTSNGRNRNQS</sequence>
<dbReference type="RefSeq" id="WP_150906215.1">
    <property type="nucleotide sequence ID" value="NZ_VTWT01000015.1"/>
</dbReference>
<dbReference type="NCBIfam" id="NF005548">
    <property type="entry name" value="PRK07208.1-4"/>
    <property type="match status" value="1"/>
</dbReference>
<accession>A0A5N1IH20</accession>
<reference evidence="3 4" key="1">
    <citation type="submission" date="2019-09" db="EMBL/GenBank/DDBJ databases">
        <title>Genome sequence of Adhaeribacter sp. M2.</title>
        <authorList>
            <person name="Srinivasan S."/>
        </authorList>
    </citation>
    <scope>NUCLEOTIDE SEQUENCE [LARGE SCALE GENOMIC DNA]</scope>
    <source>
        <strain evidence="3 4">M2</strain>
    </source>
</reference>
<dbReference type="Pfam" id="PF01593">
    <property type="entry name" value="Amino_oxidase"/>
    <property type="match status" value="1"/>
</dbReference>
<dbReference type="SUPFAM" id="SSF51971">
    <property type="entry name" value="Nucleotide-binding domain"/>
    <property type="match status" value="1"/>
</dbReference>
<comment type="caution">
    <text evidence="3">The sequence shown here is derived from an EMBL/GenBank/DDBJ whole genome shotgun (WGS) entry which is preliminary data.</text>
</comment>
<dbReference type="Gene3D" id="3.50.50.60">
    <property type="entry name" value="FAD/NAD(P)-binding domain"/>
    <property type="match status" value="1"/>
</dbReference>
<dbReference type="GO" id="GO:0050660">
    <property type="term" value="F:flavin adenine dinucleotide binding"/>
    <property type="evidence" value="ECO:0007669"/>
    <property type="project" value="TreeGrafter"/>
</dbReference>
<dbReference type="GO" id="GO:0016491">
    <property type="term" value="F:oxidoreductase activity"/>
    <property type="evidence" value="ECO:0007669"/>
    <property type="project" value="InterPro"/>
</dbReference>
<dbReference type="PANTHER" id="PTHR21197">
    <property type="entry name" value="UDP-GALACTOPYRANOSE MUTASE"/>
    <property type="match status" value="1"/>
</dbReference>
<dbReference type="InterPro" id="IPR002937">
    <property type="entry name" value="Amino_oxidase"/>
</dbReference>
<dbReference type="InterPro" id="IPR036188">
    <property type="entry name" value="FAD/NAD-bd_sf"/>
</dbReference>
<protein>
    <submittedName>
        <fullName evidence="3">NAD(P)/FAD-dependent oxidoreductase</fullName>
    </submittedName>
</protein>
<keyword evidence="4" id="KW-1185">Reference proteome</keyword>
<feature type="region of interest" description="Disordered" evidence="1">
    <location>
        <begin position="516"/>
        <end position="537"/>
    </location>
</feature>
<gene>
    <name evidence="3" type="ORF">F0P94_19415</name>
</gene>
<dbReference type="AlphaFoldDB" id="A0A5N1IH20"/>
<feature type="domain" description="Amine oxidase" evidence="2">
    <location>
        <begin position="256"/>
        <end position="432"/>
    </location>
</feature>
<proteinExistence type="predicted"/>
<evidence type="ECO:0000313" key="4">
    <source>
        <dbReference type="Proteomes" id="UP000326570"/>
    </source>
</evidence>
<evidence type="ECO:0000313" key="3">
    <source>
        <dbReference type="EMBL" id="KAA9324942.1"/>
    </source>
</evidence>
<dbReference type="EMBL" id="VTWT01000015">
    <property type="protein sequence ID" value="KAA9324942.1"/>
    <property type="molecule type" value="Genomic_DNA"/>
</dbReference>
<evidence type="ECO:0000256" key="1">
    <source>
        <dbReference type="SAM" id="MobiDB-lite"/>
    </source>
</evidence>
<organism evidence="3 4">
    <name type="scientific">Adhaeribacter soli</name>
    <dbReference type="NCBI Taxonomy" id="2607655"/>
    <lineage>
        <taxon>Bacteria</taxon>
        <taxon>Pseudomonadati</taxon>
        <taxon>Bacteroidota</taxon>
        <taxon>Cytophagia</taxon>
        <taxon>Cytophagales</taxon>
        <taxon>Hymenobacteraceae</taxon>
        <taxon>Adhaeribacter</taxon>
    </lineage>
</organism>
<dbReference type="PANTHER" id="PTHR21197:SF0">
    <property type="entry name" value="UDP-GALACTOPYRANOSE MUTASE"/>
    <property type="match status" value="1"/>
</dbReference>
<dbReference type="Proteomes" id="UP000326570">
    <property type="component" value="Unassembled WGS sequence"/>
</dbReference>